<gene>
    <name evidence="1" type="ORF">SAMN05216233_109182</name>
</gene>
<evidence type="ECO:0008006" key="3">
    <source>
        <dbReference type="Google" id="ProtNLM"/>
    </source>
</evidence>
<accession>A0A1G5G2X3</accession>
<organism evidence="1 2">
    <name type="scientific">Desulfoluna spongiiphila</name>
    <dbReference type="NCBI Taxonomy" id="419481"/>
    <lineage>
        <taxon>Bacteria</taxon>
        <taxon>Pseudomonadati</taxon>
        <taxon>Thermodesulfobacteriota</taxon>
        <taxon>Desulfobacteria</taxon>
        <taxon>Desulfobacterales</taxon>
        <taxon>Desulfolunaceae</taxon>
        <taxon>Desulfoluna</taxon>
    </lineage>
</organism>
<dbReference type="InterPro" id="IPR019697">
    <property type="entry name" value="Phage_HP1_Orf28"/>
</dbReference>
<dbReference type="Proteomes" id="UP000198870">
    <property type="component" value="Unassembled WGS sequence"/>
</dbReference>
<proteinExistence type="predicted"/>
<dbReference type="RefSeq" id="WP_092211241.1">
    <property type="nucleotide sequence ID" value="NZ_FMUX01000009.1"/>
</dbReference>
<sequence length="107" mass="11819">MAMYLDLLIEDDDLVLDAGGNPVTITDRDVIAQDLVHMIREEGFLPPLVGNRNRGLVDRTKMMITLAVDNDVRIVPGSAAIDEVKPGEFYLRAETMDFGPIGFSLEV</sequence>
<dbReference type="OrthoDB" id="5460949at2"/>
<keyword evidence="2" id="KW-1185">Reference proteome</keyword>
<dbReference type="STRING" id="419481.SAMN05216233_109182"/>
<reference evidence="1 2" key="1">
    <citation type="submission" date="2016-10" db="EMBL/GenBank/DDBJ databases">
        <authorList>
            <person name="de Groot N.N."/>
        </authorList>
    </citation>
    <scope>NUCLEOTIDE SEQUENCE [LARGE SCALE GENOMIC DNA]</scope>
    <source>
        <strain evidence="1 2">AA1</strain>
    </source>
</reference>
<dbReference type="AlphaFoldDB" id="A0A1G5G2X3"/>
<dbReference type="Pfam" id="PF10761">
    <property type="entry name" value="DUF2590"/>
    <property type="match status" value="1"/>
</dbReference>
<evidence type="ECO:0000313" key="1">
    <source>
        <dbReference type="EMBL" id="SCY45913.1"/>
    </source>
</evidence>
<name>A0A1G5G2X3_9BACT</name>
<evidence type="ECO:0000313" key="2">
    <source>
        <dbReference type="Proteomes" id="UP000198870"/>
    </source>
</evidence>
<protein>
    <recommendedName>
        <fullName evidence="3">DUF2590 family protein</fullName>
    </recommendedName>
</protein>
<dbReference type="EMBL" id="FMUX01000009">
    <property type="protein sequence ID" value="SCY45913.1"/>
    <property type="molecule type" value="Genomic_DNA"/>
</dbReference>